<accession>A0A8J4FQT7</accession>
<feature type="compositionally biased region" description="Gly residues" evidence="1">
    <location>
        <begin position="283"/>
        <end position="309"/>
    </location>
</feature>
<comment type="caution">
    <text evidence="2">The sequence shown here is derived from an EMBL/GenBank/DDBJ whole genome shotgun (WGS) entry which is preliminary data.</text>
</comment>
<feature type="compositionally biased region" description="Polar residues" evidence="1">
    <location>
        <begin position="118"/>
        <end position="139"/>
    </location>
</feature>
<proteinExistence type="predicted"/>
<name>A0A8J4FQT7_9CHLO</name>
<feature type="compositionally biased region" description="Basic and acidic residues" evidence="1">
    <location>
        <begin position="149"/>
        <end position="159"/>
    </location>
</feature>
<dbReference type="AlphaFoldDB" id="A0A8J4FQT7"/>
<evidence type="ECO:0000313" key="2">
    <source>
        <dbReference type="EMBL" id="GIL83459.1"/>
    </source>
</evidence>
<feature type="compositionally biased region" description="Low complexity" evidence="1">
    <location>
        <begin position="259"/>
        <end position="275"/>
    </location>
</feature>
<feature type="region of interest" description="Disordered" evidence="1">
    <location>
        <begin position="548"/>
        <end position="581"/>
    </location>
</feature>
<feature type="compositionally biased region" description="Polar residues" evidence="1">
    <location>
        <begin position="231"/>
        <end position="243"/>
    </location>
</feature>
<reference evidence="2" key="1">
    <citation type="journal article" date="2021" name="Proc. Natl. Acad. Sci. U.S.A.">
        <title>Three genomes in the algal genus Volvox reveal the fate of a haploid sex-determining region after a transition to homothallism.</title>
        <authorList>
            <person name="Yamamoto K."/>
            <person name="Hamaji T."/>
            <person name="Kawai-Toyooka H."/>
            <person name="Matsuzaki R."/>
            <person name="Takahashi F."/>
            <person name="Nishimura Y."/>
            <person name="Kawachi M."/>
            <person name="Noguchi H."/>
            <person name="Minakuchi Y."/>
            <person name="Umen J.G."/>
            <person name="Toyoda A."/>
            <person name="Nozaki H."/>
        </authorList>
    </citation>
    <scope>NUCLEOTIDE SEQUENCE</scope>
    <source>
        <strain evidence="2">NIES-3786</strain>
    </source>
</reference>
<sequence>MVAYRSGFVIIPVVYMLSAAASAASLLKWAATLHYYAFSGVSLSEAFQQRGSYFNGELLELDNLEDIRELEVLARDDPINSVHRLIGLRSASIVSRVRVAPEDGASVRGSGTYILPSNITTAMVSPSGSRPESRPNSGGKTDGMEGMSSDDKATSRPEDSGAAATAARSSTTGAAKVPTDNAARQVSRPTSAVAGQESLPEIEDDNGRSTSRKSSLLGPLPPILRGGGTSIAASNSRMTSTAPSRLGSARKGSSGDGAGAAPASSGPSSSLATAAQALVASVNGGGGVGGGGGSGSRIGSGRIGSGRVGSGRSRSSSGLPGGRLRFAASVKSAGEDSDRGADGAAAAAAATAPGFSGSIGRYGNYIPKPAAPNAFFGSAVDRPEYHFQESPIGMLNAVVSAKSLTSKLRSRSANARTAAETTATAATLAANAGTQGTLQQYSGVPAGTYGAYSGAAAAAATPASQLAPQGTNAGLYGAYGSGAMYGTYGSGSMYGTGTMGAAAMPVGSMGTSAAYDPAVYQQYAAYYAAMQQQYAAAAAGQSMSPDPRASYGASAAAGRPGAVPVRSGAGLTDMPGVTPDG</sequence>
<protein>
    <submittedName>
        <fullName evidence="2">Uncharacterized protein</fullName>
    </submittedName>
</protein>
<dbReference type="OrthoDB" id="544346at2759"/>
<feature type="region of interest" description="Disordered" evidence="1">
    <location>
        <begin position="118"/>
        <end position="323"/>
    </location>
</feature>
<feature type="compositionally biased region" description="Low complexity" evidence="1">
    <location>
        <begin position="160"/>
        <end position="175"/>
    </location>
</feature>
<evidence type="ECO:0000256" key="1">
    <source>
        <dbReference type="SAM" id="MobiDB-lite"/>
    </source>
</evidence>
<dbReference type="Proteomes" id="UP000747110">
    <property type="component" value="Unassembled WGS sequence"/>
</dbReference>
<evidence type="ECO:0000313" key="3">
    <source>
        <dbReference type="Proteomes" id="UP000747110"/>
    </source>
</evidence>
<dbReference type="EMBL" id="BNCP01000026">
    <property type="protein sequence ID" value="GIL83459.1"/>
    <property type="molecule type" value="Genomic_DNA"/>
</dbReference>
<gene>
    <name evidence="2" type="ORF">Vretifemale_12031</name>
</gene>
<feature type="compositionally biased region" description="Low complexity" evidence="1">
    <location>
        <begin position="310"/>
        <end position="323"/>
    </location>
</feature>
<keyword evidence="3" id="KW-1185">Reference proteome</keyword>
<feature type="compositionally biased region" description="Low complexity" evidence="1">
    <location>
        <begin position="548"/>
        <end position="566"/>
    </location>
</feature>
<organism evidence="2 3">
    <name type="scientific">Volvox reticuliferus</name>
    <dbReference type="NCBI Taxonomy" id="1737510"/>
    <lineage>
        <taxon>Eukaryota</taxon>
        <taxon>Viridiplantae</taxon>
        <taxon>Chlorophyta</taxon>
        <taxon>core chlorophytes</taxon>
        <taxon>Chlorophyceae</taxon>
        <taxon>CS clade</taxon>
        <taxon>Chlamydomonadales</taxon>
        <taxon>Volvocaceae</taxon>
        <taxon>Volvox</taxon>
    </lineage>
</organism>